<name>A0ABV7CJT1_9GAMM</name>
<proteinExistence type="inferred from homology"/>
<sequence>MMAPQRKFGSSIGIAIYLWCSALFLPLVCQAEQSIPKVVILADDSYPPYSFLADGELQGIYVELVKQAAMLLARDYDVTLMPVPWQRGLAALEQGDAIAILPPYRLEKERPYIARYSVPLQEEVVVAFCQHDVDLGVLSTTDNDGASLNVGVNAGFRILGADFLTAKRAGKVQIWENKDTYANVIKLLKQRLDCYINDRLSTHYVVAALPDNLQERFAQISEVREIMKRTAHIGYVADIKKKFSYQADFIAKMDQALLQILAQQLPK</sequence>
<dbReference type="InterPro" id="IPR001638">
    <property type="entry name" value="Solute-binding_3/MltF_N"/>
</dbReference>
<dbReference type="Pfam" id="PF00497">
    <property type="entry name" value="SBP_bac_3"/>
    <property type="match status" value="1"/>
</dbReference>
<evidence type="ECO:0000256" key="1">
    <source>
        <dbReference type="ARBA" id="ARBA00010333"/>
    </source>
</evidence>
<dbReference type="PANTHER" id="PTHR35936:SF25">
    <property type="entry name" value="ABC TRANSPORTER SUBSTRATE-BINDING PROTEIN"/>
    <property type="match status" value="1"/>
</dbReference>
<organism evidence="4 5">
    <name type="scientific">Pseudoalteromonas fenneropenaei</name>
    <dbReference type="NCBI Taxonomy" id="1737459"/>
    <lineage>
        <taxon>Bacteria</taxon>
        <taxon>Pseudomonadati</taxon>
        <taxon>Pseudomonadota</taxon>
        <taxon>Gammaproteobacteria</taxon>
        <taxon>Alteromonadales</taxon>
        <taxon>Pseudoalteromonadaceae</taxon>
        <taxon>Pseudoalteromonas</taxon>
    </lineage>
</organism>
<evidence type="ECO:0000313" key="5">
    <source>
        <dbReference type="Proteomes" id="UP001595453"/>
    </source>
</evidence>
<dbReference type="Proteomes" id="UP001595453">
    <property type="component" value="Unassembled WGS sequence"/>
</dbReference>
<evidence type="ECO:0000259" key="3">
    <source>
        <dbReference type="Pfam" id="PF00497"/>
    </source>
</evidence>
<keyword evidence="5" id="KW-1185">Reference proteome</keyword>
<accession>A0ABV7CJT1</accession>
<gene>
    <name evidence="4" type="ORF">ACFOEE_09585</name>
</gene>
<dbReference type="PANTHER" id="PTHR35936">
    <property type="entry name" value="MEMBRANE-BOUND LYTIC MUREIN TRANSGLYCOSYLASE F"/>
    <property type="match status" value="1"/>
</dbReference>
<dbReference type="SUPFAM" id="SSF53850">
    <property type="entry name" value="Periplasmic binding protein-like II"/>
    <property type="match status" value="1"/>
</dbReference>
<reference evidence="5" key="1">
    <citation type="journal article" date="2019" name="Int. J. Syst. Evol. Microbiol.">
        <title>The Global Catalogue of Microorganisms (GCM) 10K type strain sequencing project: providing services to taxonomists for standard genome sequencing and annotation.</title>
        <authorList>
            <consortium name="The Broad Institute Genomics Platform"/>
            <consortium name="The Broad Institute Genome Sequencing Center for Infectious Disease"/>
            <person name="Wu L."/>
            <person name="Ma J."/>
        </authorList>
    </citation>
    <scope>NUCLEOTIDE SEQUENCE [LARGE SCALE GENOMIC DNA]</scope>
    <source>
        <strain evidence="5">KCTC 42730</strain>
    </source>
</reference>
<dbReference type="Gene3D" id="3.40.190.10">
    <property type="entry name" value="Periplasmic binding protein-like II"/>
    <property type="match status" value="2"/>
</dbReference>
<feature type="domain" description="Solute-binding protein family 3/N-terminal" evidence="3">
    <location>
        <begin position="39"/>
        <end position="259"/>
    </location>
</feature>
<protein>
    <submittedName>
        <fullName evidence="4">Substrate-binding periplasmic protein</fullName>
    </submittedName>
</protein>
<comment type="caution">
    <text evidence="4">The sequence shown here is derived from an EMBL/GenBank/DDBJ whole genome shotgun (WGS) entry which is preliminary data.</text>
</comment>
<comment type="similarity">
    <text evidence="1">Belongs to the bacterial solute-binding protein 3 family.</text>
</comment>
<evidence type="ECO:0000256" key="2">
    <source>
        <dbReference type="ARBA" id="ARBA00022729"/>
    </source>
</evidence>
<dbReference type="RefSeq" id="WP_377123591.1">
    <property type="nucleotide sequence ID" value="NZ_JBHRSD010000014.1"/>
</dbReference>
<evidence type="ECO:0000313" key="4">
    <source>
        <dbReference type="EMBL" id="MFC3032768.1"/>
    </source>
</evidence>
<keyword evidence="2" id="KW-0732">Signal</keyword>
<dbReference type="EMBL" id="JBHRSD010000014">
    <property type="protein sequence ID" value="MFC3032768.1"/>
    <property type="molecule type" value="Genomic_DNA"/>
</dbReference>